<proteinExistence type="predicted"/>
<dbReference type="Gene3D" id="2.40.50.100">
    <property type="match status" value="1"/>
</dbReference>
<dbReference type="PANTHER" id="PTHR13651">
    <property type="entry name" value="PROTEIN ABITRAM"/>
    <property type="match status" value="1"/>
</dbReference>
<dbReference type="GO" id="GO:0005634">
    <property type="term" value="C:nucleus"/>
    <property type="evidence" value="ECO:0007669"/>
    <property type="project" value="TreeGrafter"/>
</dbReference>
<evidence type="ECO:0008006" key="3">
    <source>
        <dbReference type="Google" id="ProtNLM"/>
    </source>
</evidence>
<dbReference type="InterPro" id="IPR039169">
    <property type="entry name" value="Abitram"/>
</dbReference>
<dbReference type="GO" id="GO:0032433">
    <property type="term" value="C:filopodium tip"/>
    <property type="evidence" value="ECO:0007669"/>
    <property type="project" value="TreeGrafter"/>
</dbReference>
<dbReference type="GO" id="GO:0048813">
    <property type="term" value="P:dendrite morphogenesis"/>
    <property type="evidence" value="ECO:0007669"/>
    <property type="project" value="TreeGrafter"/>
</dbReference>
<dbReference type="VEuPathDB" id="VectorBase:LLOJ002865"/>
<dbReference type="GO" id="GO:0030027">
    <property type="term" value="C:lamellipodium"/>
    <property type="evidence" value="ECO:0007669"/>
    <property type="project" value="TreeGrafter"/>
</dbReference>
<dbReference type="Proteomes" id="UP000092461">
    <property type="component" value="Unassembled WGS sequence"/>
</dbReference>
<sequence>MKTEEGDLSQFYYVPDDIFAPGNVKVSDIADEFDPEKKYPSVVDRFFTRYYYIRPDRQDEDHMVLLHSNRICLMCLAPGHVAFEKGITSVTYDIGNYDRSKNAVSGKRKKGGMHLQPGTALALVTCSDGSEYKVVSGITGKLIEVNQRIVDDPSRMGSEGEGYVAIVLSKIEKIEGIKTSLLTEEQYRKIKMLNKEFCRQM</sequence>
<dbReference type="EMBL" id="AJWK01009266">
    <property type="status" value="NOT_ANNOTATED_CDS"/>
    <property type="molecule type" value="Genomic_DNA"/>
</dbReference>
<dbReference type="GO" id="GO:0030833">
    <property type="term" value="P:regulation of actin filament polymerization"/>
    <property type="evidence" value="ECO:0007669"/>
    <property type="project" value="TreeGrafter"/>
</dbReference>
<dbReference type="GO" id="GO:0030425">
    <property type="term" value="C:dendrite"/>
    <property type="evidence" value="ECO:0007669"/>
    <property type="project" value="TreeGrafter"/>
</dbReference>
<accession>A0A1B0CEU5</accession>
<dbReference type="GO" id="GO:0003785">
    <property type="term" value="F:actin monomer binding"/>
    <property type="evidence" value="ECO:0007669"/>
    <property type="project" value="TreeGrafter"/>
</dbReference>
<evidence type="ECO:0000313" key="2">
    <source>
        <dbReference type="Proteomes" id="UP000092461"/>
    </source>
</evidence>
<dbReference type="PANTHER" id="PTHR13651:SF0">
    <property type="entry name" value="PROTEIN ABITRAM"/>
    <property type="match status" value="1"/>
</dbReference>
<dbReference type="SUPFAM" id="SSF51230">
    <property type="entry name" value="Single hybrid motif"/>
    <property type="match status" value="1"/>
</dbReference>
<dbReference type="GO" id="GO:0051489">
    <property type="term" value="P:regulation of filopodium assembly"/>
    <property type="evidence" value="ECO:0007669"/>
    <property type="project" value="TreeGrafter"/>
</dbReference>
<evidence type="ECO:0000313" key="1">
    <source>
        <dbReference type="EnsemblMetazoa" id="LLOJ002865-PA"/>
    </source>
</evidence>
<dbReference type="VEuPathDB" id="VectorBase:LLONM1_004454"/>
<dbReference type="AlphaFoldDB" id="A0A1B0CEU5"/>
<reference evidence="1" key="1">
    <citation type="submission" date="2020-05" db="UniProtKB">
        <authorList>
            <consortium name="EnsemblMetazoa"/>
        </authorList>
    </citation>
    <scope>IDENTIFICATION</scope>
    <source>
        <strain evidence="1">Jacobina</strain>
    </source>
</reference>
<dbReference type="InterPro" id="IPR011053">
    <property type="entry name" value="Single_hybrid_motif"/>
</dbReference>
<organism evidence="1 2">
    <name type="scientific">Lutzomyia longipalpis</name>
    <name type="common">Sand fly</name>
    <dbReference type="NCBI Taxonomy" id="7200"/>
    <lineage>
        <taxon>Eukaryota</taxon>
        <taxon>Metazoa</taxon>
        <taxon>Ecdysozoa</taxon>
        <taxon>Arthropoda</taxon>
        <taxon>Hexapoda</taxon>
        <taxon>Insecta</taxon>
        <taxon>Pterygota</taxon>
        <taxon>Neoptera</taxon>
        <taxon>Endopterygota</taxon>
        <taxon>Diptera</taxon>
        <taxon>Nematocera</taxon>
        <taxon>Psychodoidea</taxon>
        <taxon>Psychodidae</taxon>
        <taxon>Lutzomyia</taxon>
        <taxon>Lutzomyia</taxon>
    </lineage>
</organism>
<name>A0A1B0CEU5_LUTLO</name>
<keyword evidence="2" id="KW-1185">Reference proteome</keyword>
<protein>
    <recommendedName>
        <fullName evidence="3">Actin-binding transcription modulator</fullName>
    </recommendedName>
</protein>
<dbReference type="GO" id="GO:0051015">
    <property type="term" value="F:actin filament binding"/>
    <property type="evidence" value="ECO:0007669"/>
    <property type="project" value="TreeGrafter"/>
</dbReference>
<dbReference type="EnsemblMetazoa" id="LLOJ002865-RA">
    <property type="protein sequence ID" value="LLOJ002865-PA"/>
    <property type="gene ID" value="LLOJ002865"/>
</dbReference>